<dbReference type="PANTHER" id="PTHR12631">
    <property type="entry name" value="ALPHA-L-IDURONIDASE"/>
    <property type="match status" value="1"/>
</dbReference>
<dbReference type="Gene3D" id="2.60.40.1500">
    <property type="entry name" value="Glycosyl hydrolase domain, family 39"/>
    <property type="match status" value="1"/>
</dbReference>
<evidence type="ECO:0000313" key="7">
    <source>
        <dbReference type="EMBL" id="KAF4303478.1"/>
    </source>
</evidence>
<proteinExistence type="inferred from homology"/>
<dbReference type="PANTHER" id="PTHR12631:SF8">
    <property type="entry name" value="ALPHA-L-IDURONIDASE"/>
    <property type="match status" value="1"/>
</dbReference>
<dbReference type="GO" id="GO:0004553">
    <property type="term" value="F:hydrolase activity, hydrolyzing O-glycosyl compounds"/>
    <property type="evidence" value="ECO:0007669"/>
    <property type="project" value="InterPro"/>
</dbReference>
<feature type="active site" description="Proton donor" evidence="4">
    <location>
        <position position="204"/>
    </location>
</feature>
<dbReference type="EMBL" id="WWBZ02000062">
    <property type="protein sequence ID" value="KAF4303478.1"/>
    <property type="molecule type" value="Genomic_DNA"/>
</dbReference>
<keyword evidence="2" id="KW-0378">Hydrolase</keyword>
<dbReference type="InterPro" id="IPR051923">
    <property type="entry name" value="Glycosyl_Hydrolase_39"/>
</dbReference>
<dbReference type="GO" id="GO:0005975">
    <property type="term" value="P:carbohydrate metabolic process"/>
    <property type="evidence" value="ECO:0007669"/>
    <property type="project" value="InterPro"/>
</dbReference>
<dbReference type="InterPro" id="IPR000514">
    <property type="entry name" value="Glyco_hydro_39"/>
</dbReference>
<dbReference type="InterPro" id="IPR017853">
    <property type="entry name" value="GH"/>
</dbReference>
<name>A0A8H4N1C2_9PEZI</name>
<feature type="chain" id="PRO_5034252846" evidence="5">
    <location>
        <begin position="20"/>
        <end position="525"/>
    </location>
</feature>
<evidence type="ECO:0000256" key="5">
    <source>
        <dbReference type="SAM" id="SignalP"/>
    </source>
</evidence>
<dbReference type="InterPro" id="IPR049166">
    <property type="entry name" value="GH39_cat"/>
</dbReference>
<reference evidence="7" key="1">
    <citation type="submission" date="2020-04" db="EMBL/GenBank/DDBJ databases">
        <title>Genome Assembly and Annotation of Botryosphaeria dothidea sdau 11-99, a Latent Pathogen of Apple Fruit Ring Rot in China.</title>
        <authorList>
            <person name="Yu C."/>
            <person name="Diao Y."/>
            <person name="Lu Q."/>
            <person name="Zhao J."/>
            <person name="Cui S."/>
            <person name="Peng C."/>
            <person name="He B."/>
            <person name="Liu H."/>
        </authorList>
    </citation>
    <scope>NUCLEOTIDE SEQUENCE [LARGE SCALE GENOMIC DNA]</scope>
    <source>
        <strain evidence="7">Sdau11-99</strain>
    </source>
</reference>
<dbReference type="AlphaFoldDB" id="A0A8H4N1C2"/>
<comment type="caution">
    <text evidence="7">The sequence shown here is derived from an EMBL/GenBank/DDBJ whole genome shotgun (WGS) entry which is preliminary data.</text>
</comment>
<keyword evidence="3" id="KW-0326">Glycosidase</keyword>
<dbReference type="Pfam" id="PF01229">
    <property type="entry name" value="Glyco_hydro_39"/>
    <property type="match status" value="2"/>
</dbReference>
<dbReference type="OrthoDB" id="15153at2759"/>
<dbReference type="SUPFAM" id="SSF51011">
    <property type="entry name" value="Glycosyl hydrolase domain"/>
    <property type="match status" value="1"/>
</dbReference>
<dbReference type="Gene3D" id="3.20.20.80">
    <property type="entry name" value="Glycosidases"/>
    <property type="match status" value="1"/>
</dbReference>
<gene>
    <name evidence="7" type="ORF">GTA08_BOTSDO09039</name>
</gene>
<evidence type="ECO:0000259" key="6">
    <source>
        <dbReference type="Pfam" id="PF01229"/>
    </source>
</evidence>
<dbReference type="PRINTS" id="PR00745">
    <property type="entry name" value="GLHYDRLASE39"/>
</dbReference>
<feature type="domain" description="Glycosyl hydrolases family 39 N-terminal catalytic" evidence="6">
    <location>
        <begin position="98"/>
        <end position="280"/>
    </location>
</feature>
<comment type="similarity">
    <text evidence="1">Belongs to the glycosyl hydrolase 39 family.</text>
</comment>
<evidence type="ECO:0000256" key="3">
    <source>
        <dbReference type="ARBA" id="ARBA00023295"/>
    </source>
</evidence>
<organism evidence="7 8">
    <name type="scientific">Botryosphaeria dothidea</name>
    <dbReference type="NCBI Taxonomy" id="55169"/>
    <lineage>
        <taxon>Eukaryota</taxon>
        <taxon>Fungi</taxon>
        <taxon>Dikarya</taxon>
        <taxon>Ascomycota</taxon>
        <taxon>Pezizomycotina</taxon>
        <taxon>Dothideomycetes</taxon>
        <taxon>Dothideomycetes incertae sedis</taxon>
        <taxon>Botryosphaeriales</taxon>
        <taxon>Botryosphaeriaceae</taxon>
        <taxon>Botryosphaeria</taxon>
    </lineage>
</organism>
<evidence type="ECO:0000256" key="2">
    <source>
        <dbReference type="ARBA" id="ARBA00022801"/>
    </source>
</evidence>
<feature type="signal peptide" evidence="5">
    <location>
        <begin position="1"/>
        <end position="19"/>
    </location>
</feature>
<accession>A0A8H4N1C2</accession>
<evidence type="ECO:0000313" key="8">
    <source>
        <dbReference type="Proteomes" id="UP000572817"/>
    </source>
</evidence>
<evidence type="ECO:0000256" key="4">
    <source>
        <dbReference type="PIRSR" id="PIRSR600514-1"/>
    </source>
</evidence>
<keyword evidence="8" id="KW-1185">Reference proteome</keyword>
<keyword evidence="5" id="KW-0732">Signal</keyword>
<protein>
    <submittedName>
        <fullName evidence="7">Beta-xylosidase</fullName>
    </submittedName>
</protein>
<dbReference type="Proteomes" id="UP000572817">
    <property type="component" value="Unassembled WGS sequence"/>
</dbReference>
<feature type="domain" description="Glycosyl hydrolases family 39 N-terminal catalytic" evidence="6">
    <location>
        <begin position="292"/>
        <end position="488"/>
    </location>
</feature>
<sequence length="525" mass="58271">MSIVFPSALALLPLPTISAQRPVRISVDASTSLGPLTVINRFFGCDEPNFAYYPDGQKLLSELGNLGPAQTYFRTHSLLTTGNRSTVGVPALKWGSTSAYTENAEGNPVYNWTIVDRIFDAYLSANVKPYVQVGFMPLALSTHPDPYFFTFTATSPYDAIYTGWSSTPTSYERWEELVYQWTKHSVEKYGQAEVESWYWEVWNEPNIDYWNGTREEFYMLHDHAIAGVRRALPTARVGGCEVAGGAAEGYLAEFLNHSMYGQNYATGETGTPLDFVSFHAKGAPRFINTTGAEGYTPQYGFRNGLLYPSYTVATFVRARDLASRQEVNLQGALTWAFEYEETEFFNDTTYFDGFRVLATQGIDKPVLNAHRMLGMMAGDRIQAESDGQVALDTAVNEGIRGDADVGVLASTDGDKLYVLIWHYHDNDTNFQDAQVDLKIGGLQAGMSANLTHFRLDEEHSNSYAVWLAMGPSTKPTAEEYDRLVAAGKLQVLESPTTVNLDDQGTFNMSFPLPIQGLSLLLCETT</sequence>
<evidence type="ECO:0000256" key="1">
    <source>
        <dbReference type="ARBA" id="ARBA00008875"/>
    </source>
</evidence>
<dbReference type="SUPFAM" id="SSF51445">
    <property type="entry name" value="(Trans)glycosidases"/>
    <property type="match status" value="1"/>
</dbReference>